<keyword evidence="3" id="KW-1185">Reference proteome</keyword>
<dbReference type="OrthoDB" id="2414060at2759"/>
<gene>
    <name evidence="2" type="ORF">Glove_166g12</name>
</gene>
<dbReference type="EMBL" id="PQFF01000156">
    <property type="protein sequence ID" value="RHZ78320.1"/>
    <property type="molecule type" value="Genomic_DNA"/>
</dbReference>
<dbReference type="PANTHER" id="PTHR44329">
    <property type="entry name" value="SERINE/THREONINE-PROTEIN KINASE TNNI3K-RELATED"/>
    <property type="match status" value="1"/>
</dbReference>
<reference evidence="2 3" key="1">
    <citation type="submission" date="2018-08" db="EMBL/GenBank/DDBJ databases">
        <title>Genome and evolution of the arbuscular mycorrhizal fungus Diversispora epigaea (formerly Glomus versiforme) and its bacterial endosymbionts.</title>
        <authorList>
            <person name="Sun X."/>
            <person name="Fei Z."/>
            <person name="Harrison M."/>
        </authorList>
    </citation>
    <scope>NUCLEOTIDE SEQUENCE [LARGE SCALE GENOMIC DNA]</scope>
    <source>
        <strain evidence="2 3">IT104</strain>
    </source>
</reference>
<dbReference type="PROSITE" id="PS50011">
    <property type="entry name" value="PROTEIN_KINASE_DOM"/>
    <property type="match status" value="1"/>
</dbReference>
<dbReference type="InterPro" id="IPR000719">
    <property type="entry name" value="Prot_kinase_dom"/>
</dbReference>
<dbReference type="GO" id="GO:0004674">
    <property type="term" value="F:protein serine/threonine kinase activity"/>
    <property type="evidence" value="ECO:0007669"/>
    <property type="project" value="TreeGrafter"/>
</dbReference>
<evidence type="ECO:0000259" key="1">
    <source>
        <dbReference type="PROSITE" id="PS50011"/>
    </source>
</evidence>
<dbReference type="InterPro" id="IPR051681">
    <property type="entry name" value="Ser/Thr_Kinases-Pseudokinases"/>
</dbReference>
<name>A0A397J065_9GLOM</name>
<evidence type="ECO:0000313" key="3">
    <source>
        <dbReference type="Proteomes" id="UP000266861"/>
    </source>
</evidence>
<comment type="caution">
    <text evidence="2">The sequence shown here is derived from an EMBL/GenBank/DDBJ whole genome shotgun (WGS) entry which is preliminary data.</text>
</comment>
<dbReference type="Gene3D" id="1.10.510.10">
    <property type="entry name" value="Transferase(Phosphotransferase) domain 1"/>
    <property type="match status" value="1"/>
</dbReference>
<evidence type="ECO:0000313" key="2">
    <source>
        <dbReference type="EMBL" id="RHZ78320.1"/>
    </source>
</evidence>
<dbReference type="Pfam" id="PF07714">
    <property type="entry name" value="PK_Tyr_Ser-Thr"/>
    <property type="match status" value="1"/>
</dbReference>
<protein>
    <recommendedName>
        <fullName evidence="1">Protein kinase domain-containing protein</fullName>
    </recommendedName>
</protein>
<dbReference type="SMART" id="SM00220">
    <property type="entry name" value="S_TKc"/>
    <property type="match status" value="1"/>
</dbReference>
<dbReference type="Proteomes" id="UP000266861">
    <property type="component" value="Unassembled WGS sequence"/>
</dbReference>
<dbReference type="PANTHER" id="PTHR44329:SF291">
    <property type="entry name" value="PROTEIN KINASE DOMAIN-CONTAINING PROTEIN"/>
    <property type="match status" value="1"/>
</dbReference>
<dbReference type="AlphaFoldDB" id="A0A397J065"/>
<dbReference type="GO" id="GO:0005524">
    <property type="term" value="F:ATP binding"/>
    <property type="evidence" value="ECO:0007669"/>
    <property type="project" value="InterPro"/>
</dbReference>
<feature type="domain" description="Protein kinase" evidence="1">
    <location>
        <begin position="21"/>
        <end position="198"/>
    </location>
</feature>
<proteinExistence type="predicted"/>
<accession>A0A397J065</accession>
<dbReference type="InterPro" id="IPR011009">
    <property type="entry name" value="Kinase-like_dom_sf"/>
</dbReference>
<sequence length="198" mass="23274">MVQFGACKHEEVIEWIPFDRFDKVEYLDAGGFGTVYKAKWRDGYIVSWDSKEKVWQRKSEWKYVCLKSLNTFEDTSQFLQEIESQLRFRGGWAIAIYGITKNPTTNYYMIVMQYAQHGSLRKMLNKEFSRLDWYAKLKILFYISHGLAKIHDSGSIHKDLHSGNVVLESLTDSYITDFGLCKPILQDLEEILQNKIYV</sequence>
<dbReference type="InterPro" id="IPR001245">
    <property type="entry name" value="Ser-Thr/Tyr_kinase_cat_dom"/>
</dbReference>
<organism evidence="2 3">
    <name type="scientific">Diversispora epigaea</name>
    <dbReference type="NCBI Taxonomy" id="1348612"/>
    <lineage>
        <taxon>Eukaryota</taxon>
        <taxon>Fungi</taxon>
        <taxon>Fungi incertae sedis</taxon>
        <taxon>Mucoromycota</taxon>
        <taxon>Glomeromycotina</taxon>
        <taxon>Glomeromycetes</taxon>
        <taxon>Diversisporales</taxon>
        <taxon>Diversisporaceae</taxon>
        <taxon>Diversispora</taxon>
    </lineage>
</organism>
<dbReference type="SUPFAM" id="SSF56112">
    <property type="entry name" value="Protein kinase-like (PK-like)"/>
    <property type="match status" value="1"/>
</dbReference>